<reference evidence="1" key="1">
    <citation type="submission" date="2023-11" db="EMBL/GenBank/DDBJ databases">
        <authorList>
            <person name="Poullet M."/>
        </authorList>
    </citation>
    <scope>NUCLEOTIDE SEQUENCE</scope>
    <source>
        <strain evidence="1">E1834</strain>
    </source>
</reference>
<organism evidence="1 2">
    <name type="scientific">Meloidogyne enterolobii</name>
    <name type="common">Root-knot nematode worm</name>
    <name type="synonym">Meloidogyne mayaguensis</name>
    <dbReference type="NCBI Taxonomy" id="390850"/>
    <lineage>
        <taxon>Eukaryota</taxon>
        <taxon>Metazoa</taxon>
        <taxon>Ecdysozoa</taxon>
        <taxon>Nematoda</taxon>
        <taxon>Chromadorea</taxon>
        <taxon>Rhabditida</taxon>
        <taxon>Tylenchina</taxon>
        <taxon>Tylenchomorpha</taxon>
        <taxon>Tylenchoidea</taxon>
        <taxon>Meloidogynidae</taxon>
        <taxon>Meloidogyninae</taxon>
        <taxon>Meloidogyne</taxon>
    </lineage>
</organism>
<keyword evidence="2" id="KW-1185">Reference proteome</keyword>
<evidence type="ECO:0000313" key="2">
    <source>
        <dbReference type="Proteomes" id="UP001497535"/>
    </source>
</evidence>
<evidence type="ECO:0000313" key="1">
    <source>
        <dbReference type="EMBL" id="CAK5090181.1"/>
    </source>
</evidence>
<protein>
    <submittedName>
        <fullName evidence="1">Uncharacterized protein</fullName>
    </submittedName>
</protein>
<accession>A0ACB1AIK7</accession>
<comment type="caution">
    <text evidence="1">The sequence shown here is derived from an EMBL/GenBank/DDBJ whole genome shotgun (WGS) entry which is preliminary data.</text>
</comment>
<name>A0ACB1AIK7_MELEN</name>
<gene>
    <name evidence="1" type="ORF">MENTE1834_LOCUS37952</name>
</gene>
<sequence length="60" mass="7371">MKSKNYREVYTLYFSRVEQLYNGPSCHALYFSKKVRRRFYRHFGMGIHLFLSPQDSKNFQ</sequence>
<dbReference type="EMBL" id="CAVMJV010000081">
    <property type="protein sequence ID" value="CAK5090181.1"/>
    <property type="molecule type" value="Genomic_DNA"/>
</dbReference>
<dbReference type="Proteomes" id="UP001497535">
    <property type="component" value="Unassembled WGS sequence"/>
</dbReference>
<proteinExistence type="predicted"/>